<reference evidence="1" key="1">
    <citation type="submission" date="2020-09" db="EMBL/GenBank/DDBJ databases">
        <authorList>
            <person name="Kim M.K."/>
        </authorList>
    </citation>
    <scope>NUCLEOTIDE SEQUENCE</scope>
    <source>
        <strain evidence="1">BT704</strain>
    </source>
</reference>
<protein>
    <submittedName>
        <fullName evidence="1">Uncharacterized protein</fullName>
    </submittedName>
</protein>
<gene>
    <name evidence="1" type="ORF">IC230_12695</name>
</gene>
<dbReference type="Proteomes" id="UP000653797">
    <property type="component" value="Unassembled WGS sequence"/>
</dbReference>
<dbReference type="RefSeq" id="WP_191039403.1">
    <property type="nucleotide sequence ID" value="NZ_JACXAA010000004.1"/>
</dbReference>
<keyword evidence="2" id="KW-1185">Reference proteome</keyword>
<sequence length="105" mass="12225">MDKKFSDKALVERQAVLEKAVKDLVVESDLSDNLEEISSAFYSHFLFMVDADPERDVDHTKVFELREHHISSLFSTLRLMVRLAAIYEAYDRVDNMRKLQEVGCE</sequence>
<comment type="caution">
    <text evidence="1">The sequence shown here is derived from an EMBL/GenBank/DDBJ whole genome shotgun (WGS) entry which is preliminary data.</text>
</comment>
<proteinExistence type="predicted"/>
<evidence type="ECO:0000313" key="2">
    <source>
        <dbReference type="Proteomes" id="UP000653797"/>
    </source>
</evidence>
<organism evidence="1 2">
    <name type="scientific">Spirosoma validum</name>
    <dbReference type="NCBI Taxonomy" id="2771355"/>
    <lineage>
        <taxon>Bacteria</taxon>
        <taxon>Pseudomonadati</taxon>
        <taxon>Bacteroidota</taxon>
        <taxon>Cytophagia</taxon>
        <taxon>Cytophagales</taxon>
        <taxon>Cytophagaceae</taxon>
        <taxon>Spirosoma</taxon>
    </lineage>
</organism>
<evidence type="ECO:0000313" key="1">
    <source>
        <dbReference type="EMBL" id="MBD2753755.1"/>
    </source>
</evidence>
<name>A0A927B1B9_9BACT</name>
<dbReference type="EMBL" id="JACXAA010000004">
    <property type="protein sequence ID" value="MBD2753755.1"/>
    <property type="molecule type" value="Genomic_DNA"/>
</dbReference>
<accession>A0A927B1B9</accession>
<dbReference type="AlphaFoldDB" id="A0A927B1B9"/>